<comment type="subcellular location">
    <subcellularLocation>
        <location evidence="1">Cell membrane</location>
        <topology evidence="1">Multi-pass membrane protein</topology>
    </subcellularLocation>
</comment>
<feature type="transmembrane region" description="Helical" evidence="14">
    <location>
        <begin position="402"/>
        <end position="418"/>
    </location>
</feature>
<evidence type="ECO:0000313" key="17">
    <source>
        <dbReference type="Proteomes" id="UP000056925"/>
    </source>
</evidence>
<evidence type="ECO:0000256" key="7">
    <source>
        <dbReference type="ARBA" id="ARBA00022692"/>
    </source>
</evidence>
<dbReference type="PANTHER" id="PTHR34697">
    <property type="entry name" value="PHOSPHATIDYLGLYCEROL LYSYLTRANSFERASE"/>
    <property type="match status" value="1"/>
</dbReference>
<keyword evidence="8 14" id="KW-1133">Transmembrane helix</keyword>
<dbReference type="GO" id="GO:0055091">
    <property type="term" value="P:phospholipid homeostasis"/>
    <property type="evidence" value="ECO:0007669"/>
    <property type="project" value="TreeGrafter"/>
</dbReference>
<evidence type="ECO:0000259" key="15">
    <source>
        <dbReference type="Pfam" id="PF09924"/>
    </source>
</evidence>
<gene>
    <name evidence="16" type="ORF">MSTHC_0072</name>
</gene>
<sequence>MKQNGSMREKALKIEKLVSFLLPAVIFSLALWTLDRQVRHLHSMYIIKNITITPLSHIELAFFLTFLSYLALTGYDYLAVRHINHPMPYKQTARASFISMSISYSIGFNILTGSSLRYRFYSRNGLGLREICEIIVFCILTFWLGFCFVGGLLFTFYPVNLPDYILRNPVSLNLIGILLLLSVAVYFFFSFRKWNFRIGEYQIRVPEPKIAFFQLVLSSVDYLLSGSIIYFLLPSSPHLTMLHVLVFFALAQIIGLISTVPGGLGVFETLMLFMLEPYFGTVDIIRPLLLFRAIYYFVPFLFGFLALILYEYEEREEFLKKIGKATYSSLSQVVPQIFSILVFLGGVSLLFSGALPSNPRYLHDLTYIVPFPLIEFSRFFGSIMGVLLLLLANGLWKRIDGAYILSLAVLLMGGIFALLKDFDYHEASVLFTLFFFLLPCRKYFYRKSSLMHQSFSSKNIIAIILVLVSFVWLGLFSYRNVEYSNELWWQFGINSQASSFLRATVGTFFLLLVLGIAKMLSPFSRDIHIPGEEEMKLAKTIINQSKETAGNLALTGDKYLLFDDEKQAFLMYGIYGKTWVAMGDIVGTSKRAKELIWDFYEMSRLNQGRAAFYEVSEKYIPVYLDLGMTLIKIGEEAKVPIETFTLEGSAGKDFRYTVRNVEKKGYRFEIVSGEEVLRLMPELRRISDAWLQMKAGKEKRFSIGFFDEKYLSNFPIALVRNDSEIVAFANIWTGAEKEEISVDLMRYGPNAPYRTMEYLFIKLMLWGKEMGYKHFSLGMAPLSGLENRQFAPIWHKIGSLIFSHGEHFYNYRGVREFKEKFNPVWSPRYIALPKGFKQGLVLKDIAALISGGVKGIFTKENKRAISHRGHQTPEKTLE</sequence>
<dbReference type="Pfam" id="PF09924">
    <property type="entry name" value="LPG_synthase_C"/>
    <property type="match status" value="1"/>
</dbReference>
<evidence type="ECO:0000256" key="4">
    <source>
        <dbReference type="ARBA" id="ARBA00021546"/>
    </source>
</evidence>
<dbReference type="PATRIC" id="fig|1434121.4.peg.94"/>
<feature type="transmembrane region" description="Helical" evidence="14">
    <location>
        <begin position="333"/>
        <end position="355"/>
    </location>
</feature>
<dbReference type="GO" id="GO:0046677">
    <property type="term" value="P:response to antibiotic"/>
    <property type="evidence" value="ECO:0007669"/>
    <property type="project" value="UniProtKB-KW"/>
</dbReference>
<feature type="transmembrane region" description="Helical" evidence="14">
    <location>
        <begin position="134"/>
        <end position="158"/>
    </location>
</feature>
<accession>A0A0E3NDD7</accession>
<keyword evidence="7 14" id="KW-0812">Transmembrane</keyword>
<evidence type="ECO:0000256" key="8">
    <source>
        <dbReference type="ARBA" id="ARBA00022989"/>
    </source>
</evidence>
<feature type="transmembrane region" description="Helical" evidence="14">
    <location>
        <begin position="55"/>
        <end position="75"/>
    </location>
</feature>
<dbReference type="PANTHER" id="PTHR34697:SF2">
    <property type="entry name" value="PHOSPHATIDYLGLYCEROL LYSYLTRANSFERASE"/>
    <property type="match status" value="1"/>
</dbReference>
<evidence type="ECO:0000256" key="2">
    <source>
        <dbReference type="ARBA" id="ARBA00008627"/>
    </source>
</evidence>
<evidence type="ECO:0000256" key="3">
    <source>
        <dbReference type="ARBA" id="ARBA00012014"/>
    </source>
</evidence>
<dbReference type="GO" id="GO:0047637">
    <property type="term" value="F:phosphatidylglycerol alanyltransferase activity"/>
    <property type="evidence" value="ECO:0007669"/>
    <property type="project" value="TreeGrafter"/>
</dbReference>
<feature type="transmembrane region" description="Helical" evidence="14">
    <location>
        <begin position="17"/>
        <end position="34"/>
    </location>
</feature>
<dbReference type="AlphaFoldDB" id="A0A0E3NDD7"/>
<dbReference type="InterPro" id="IPR022791">
    <property type="entry name" value="L-PG_synthase/AglD"/>
</dbReference>
<dbReference type="GO" id="GO:0050071">
    <property type="term" value="F:phosphatidylglycerol lysyltransferase activity"/>
    <property type="evidence" value="ECO:0007669"/>
    <property type="project" value="UniProtKB-EC"/>
</dbReference>
<evidence type="ECO:0000256" key="1">
    <source>
        <dbReference type="ARBA" id="ARBA00004651"/>
    </source>
</evidence>
<dbReference type="GO" id="GO:0005886">
    <property type="term" value="C:plasma membrane"/>
    <property type="evidence" value="ECO:0007669"/>
    <property type="project" value="UniProtKB-SubCell"/>
</dbReference>
<evidence type="ECO:0000256" key="10">
    <source>
        <dbReference type="ARBA" id="ARBA00023136"/>
    </source>
</evidence>
<protein>
    <recommendedName>
        <fullName evidence="4">Phosphatidylglycerol lysyltransferase</fullName>
        <ecNumber evidence="3">2.3.2.3</ecNumber>
    </recommendedName>
    <alternativeName>
        <fullName evidence="12">Lysylphosphatidylglycerol synthase</fullName>
    </alternativeName>
</protein>
<dbReference type="RefSeq" id="WP_148704296.1">
    <property type="nucleotide sequence ID" value="NZ_CP009502.1"/>
</dbReference>
<feature type="transmembrane region" description="Helical" evidence="14">
    <location>
        <begin position="424"/>
        <end position="440"/>
    </location>
</feature>
<keyword evidence="5" id="KW-1003">Cell membrane</keyword>
<evidence type="ECO:0000256" key="6">
    <source>
        <dbReference type="ARBA" id="ARBA00022679"/>
    </source>
</evidence>
<dbReference type="NCBIfam" id="NF033480">
    <property type="entry name" value="bifunc_MprF"/>
    <property type="match status" value="1"/>
</dbReference>
<evidence type="ECO:0000256" key="11">
    <source>
        <dbReference type="ARBA" id="ARBA00023251"/>
    </source>
</evidence>
<dbReference type="KEGG" id="mthe:MSTHC_0072"/>
<evidence type="ECO:0000256" key="14">
    <source>
        <dbReference type="SAM" id="Phobius"/>
    </source>
</evidence>
<dbReference type="GeneID" id="41601327"/>
<dbReference type="GO" id="GO:0006629">
    <property type="term" value="P:lipid metabolic process"/>
    <property type="evidence" value="ECO:0007669"/>
    <property type="project" value="UniProtKB-KW"/>
</dbReference>
<evidence type="ECO:0000256" key="9">
    <source>
        <dbReference type="ARBA" id="ARBA00023098"/>
    </source>
</evidence>
<dbReference type="Pfam" id="PF03706">
    <property type="entry name" value="LPG_synthase_TM"/>
    <property type="match status" value="1"/>
</dbReference>
<feature type="transmembrane region" description="Helical" evidence="14">
    <location>
        <begin position="170"/>
        <end position="189"/>
    </location>
</feature>
<dbReference type="SUPFAM" id="SSF55729">
    <property type="entry name" value="Acyl-CoA N-acyltransferases (Nat)"/>
    <property type="match status" value="1"/>
</dbReference>
<feature type="transmembrane region" description="Helical" evidence="14">
    <location>
        <begin position="367"/>
        <end position="390"/>
    </location>
</feature>
<keyword evidence="6" id="KW-0808">Transferase</keyword>
<keyword evidence="10 14" id="KW-0472">Membrane</keyword>
<keyword evidence="11" id="KW-0046">Antibiotic resistance</keyword>
<feature type="transmembrane region" description="Helical" evidence="14">
    <location>
        <begin position="293"/>
        <end position="312"/>
    </location>
</feature>
<dbReference type="Proteomes" id="UP000056925">
    <property type="component" value="Chromosome"/>
</dbReference>
<feature type="transmembrane region" description="Helical" evidence="14">
    <location>
        <begin position="239"/>
        <end position="257"/>
    </location>
</feature>
<feature type="transmembrane region" description="Helical" evidence="14">
    <location>
        <begin position="460"/>
        <end position="479"/>
    </location>
</feature>
<dbReference type="EMBL" id="CP009502">
    <property type="protein sequence ID" value="AKB14390.1"/>
    <property type="molecule type" value="Genomic_DNA"/>
</dbReference>
<evidence type="ECO:0000256" key="13">
    <source>
        <dbReference type="ARBA" id="ARBA00047540"/>
    </source>
</evidence>
<dbReference type="InterPro" id="IPR051211">
    <property type="entry name" value="PG_lysyltransferase"/>
</dbReference>
<proteinExistence type="inferred from homology"/>
<name>A0A0E3NDD7_METTE</name>
<reference evidence="16 17" key="1">
    <citation type="submission" date="2014-07" db="EMBL/GenBank/DDBJ databases">
        <title>Methanogenic archaea and the global carbon cycle.</title>
        <authorList>
            <person name="Henriksen J.R."/>
            <person name="Luke J."/>
            <person name="Reinhart S."/>
            <person name="Benedict M.N."/>
            <person name="Youngblut N.D."/>
            <person name="Metcalf M.E."/>
            <person name="Whitaker R.J."/>
            <person name="Metcalf W.W."/>
        </authorList>
    </citation>
    <scope>NUCLEOTIDE SEQUENCE [LARGE SCALE GENOMIC DNA]</scope>
    <source>
        <strain evidence="16 17">CHTI-55</strain>
    </source>
</reference>
<evidence type="ECO:0000313" key="16">
    <source>
        <dbReference type="EMBL" id="AKB14390.1"/>
    </source>
</evidence>
<evidence type="ECO:0000256" key="5">
    <source>
        <dbReference type="ARBA" id="ARBA00022475"/>
    </source>
</evidence>
<feature type="domain" description="Phosphatidylglycerol lysyltransferase C-terminal" evidence="15">
    <location>
        <begin position="544"/>
        <end position="831"/>
    </location>
</feature>
<dbReference type="HOGENOM" id="CLU_008255_7_0_2"/>
<organism evidence="16 17">
    <name type="scientific">Methanosarcina thermophila CHTI-55</name>
    <dbReference type="NCBI Taxonomy" id="1434121"/>
    <lineage>
        <taxon>Archaea</taxon>
        <taxon>Methanobacteriati</taxon>
        <taxon>Methanobacteriota</taxon>
        <taxon>Stenosarchaea group</taxon>
        <taxon>Methanomicrobia</taxon>
        <taxon>Methanosarcinales</taxon>
        <taxon>Methanosarcinaceae</taxon>
        <taxon>Methanosarcina</taxon>
    </lineage>
</organism>
<feature type="transmembrane region" description="Helical" evidence="14">
    <location>
        <begin position="95"/>
        <end position="113"/>
    </location>
</feature>
<evidence type="ECO:0000256" key="12">
    <source>
        <dbReference type="ARBA" id="ARBA00031899"/>
    </source>
</evidence>
<feature type="transmembrane region" description="Helical" evidence="14">
    <location>
        <begin position="499"/>
        <end position="517"/>
    </location>
</feature>
<keyword evidence="9" id="KW-0443">Lipid metabolism</keyword>
<comment type="catalytic activity">
    <reaction evidence="13">
        <text>L-lysyl-tRNA(Lys) + a 1,2-diacyl-sn-glycero-3-phospho-(1'-sn-glycerol) = a 1,2-diacyl-sn-glycero-3-phospho-1'-(3'-O-L-lysyl)-sn-glycerol + tRNA(Lys)</text>
        <dbReference type="Rhea" id="RHEA:10668"/>
        <dbReference type="Rhea" id="RHEA-COMP:9696"/>
        <dbReference type="Rhea" id="RHEA-COMP:9697"/>
        <dbReference type="ChEBI" id="CHEBI:64716"/>
        <dbReference type="ChEBI" id="CHEBI:75792"/>
        <dbReference type="ChEBI" id="CHEBI:78442"/>
        <dbReference type="ChEBI" id="CHEBI:78529"/>
        <dbReference type="EC" id="2.3.2.3"/>
    </reaction>
</comment>
<dbReference type="EC" id="2.3.2.3" evidence="3"/>
<dbReference type="InterPro" id="IPR024320">
    <property type="entry name" value="LPG_synthase_C"/>
</dbReference>
<feature type="transmembrane region" description="Helical" evidence="14">
    <location>
        <begin position="210"/>
        <end position="233"/>
    </location>
</feature>
<comment type="similarity">
    <text evidence="2">Belongs to the LPG synthase family.</text>
</comment>
<dbReference type="InterPro" id="IPR016181">
    <property type="entry name" value="Acyl_CoA_acyltransferase"/>
</dbReference>